<dbReference type="CDD" id="cd00609">
    <property type="entry name" value="AAT_like"/>
    <property type="match status" value="1"/>
</dbReference>
<keyword evidence="6" id="KW-0368">Histidine biosynthesis</keyword>
<dbReference type="InterPro" id="IPR004839">
    <property type="entry name" value="Aminotransferase_I/II_large"/>
</dbReference>
<dbReference type="InterPro" id="IPR024892">
    <property type="entry name" value="ArAT"/>
</dbReference>
<dbReference type="PANTHER" id="PTHR43643:SF3">
    <property type="entry name" value="HISTIDINOL-PHOSPHATE AMINOTRANSFERASE"/>
    <property type="match status" value="1"/>
</dbReference>
<dbReference type="RefSeq" id="WP_320756282.1">
    <property type="nucleotide sequence ID" value="NZ_JAWNGC010000001.1"/>
</dbReference>
<dbReference type="GO" id="GO:0000105">
    <property type="term" value="P:L-histidine biosynthetic process"/>
    <property type="evidence" value="ECO:0007669"/>
    <property type="project" value="UniProtKB-UniRule"/>
</dbReference>
<feature type="coiled-coil region" evidence="7">
    <location>
        <begin position="261"/>
        <end position="288"/>
    </location>
</feature>
<evidence type="ECO:0000313" key="10">
    <source>
        <dbReference type="Proteomes" id="UP001281731"/>
    </source>
</evidence>
<dbReference type="NCBIfam" id="NF002878">
    <property type="entry name" value="PRK03321.1"/>
    <property type="match status" value="1"/>
</dbReference>
<evidence type="ECO:0000256" key="6">
    <source>
        <dbReference type="HAMAP-Rule" id="MF_01023"/>
    </source>
</evidence>
<feature type="domain" description="Aminotransferase class I/classII large" evidence="8">
    <location>
        <begin position="26"/>
        <end position="341"/>
    </location>
</feature>
<dbReference type="InterPro" id="IPR015424">
    <property type="entry name" value="PyrdxlP-dep_Trfase"/>
</dbReference>
<comment type="catalytic activity">
    <reaction evidence="6">
        <text>L-histidinol phosphate + 2-oxoglutarate = 3-(imidazol-4-yl)-2-oxopropyl phosphate + L-glutamate</text>
        <dbReference type="Rhea" id="RHEA:23744"/>
        <dbReference type="ChEBI" id="CHEBI:16810"/>
        <dbReference type="ChEBI" id="CHEBI:29985"/>
        <dbReference type="ChEBI" id="CHEBI:57766"/>
        <dbReference type="ChEBI" id="CHEBI:57980"/>
        <dbReference type="EC" id="2.6.1.9"/>
    </reaction>
</comment>
<name>A0AAW9HKY5_9ACTO</name>
<dbReference type="HAMAP" id="MF_01023">
    <property type="entry name" value="HisC_aminotrans_2"/>
    <property type="match status" value="1"/>
</dbReference>
<dbReference type="GO" id="GO:0030170">
    <property type="term" value="F:pyridoxal phosphate binding"/>
    <property type="evidence" value="ECO:0007669"/>
    <property type="project" value="InterPro"/>
</dbReference>
<dbReference type="EMBL" id="JAWNGC010000001">
    <property type="protein sequence ID" value="MDY5154447.1"/>
    <property type="molecule type" value="Genomic_DNA"/>
</dbReference>
<keyword evidence="4 6" id="KW-0808">Transferase</keyword>
<evidence type="ECO:0000256" key="5">
    <source>
        <dbReference type="ARBA" id="ARBA00022898"/>
    </source>
</evidence>
<dbReference type="Proteomes" id="UP001281731">
    <property type="component" value="Unassembled WGS sequence"/>
</dbReference>
<evidence type="ECO:0000259" key="8">
    <source>
        <dbReference type="Pfam" id="PF00155"/>
    </source>
</evidence>
<evidence type="ECO:0000313" key="9">
    <source>
        <dbReference type="EMBL" id="MDY5154447.1"/>
    </source>
</evidence>
<dbReference type="AlphaFoldDB" id="A0AAW9HKY5"/>
<dbReference type="EC" id="2.6.1.9" evidence="6"/>
<accession>A0AAW9HKY5</accession>
<dbReference type="Pfam" id="PF00155">
    <property type="entry name" value="Aminotran_1_2"/>
    <property type="match status" value="1"/>
</dbReference>
<feature type="modified residue" description="N6-(pyridoxal phosphate)lysine" evidence="6">
    <location>
        <position position="219"/>
    </location>
</feature>
<dbReference type="InterPro" id="IPR005861">
    <property type="entry name" value="HisP_aminotrans"/>
</dbReference>
<keyword evidence="7" id="KW-0175">Coiled coil</keyword>
<keyword evidence="5 6" id="KW-0663">Pyridoxal phosphate</keyword>
<reference evidence="9" key="1">
    <citation type="submission" date="2023-10" db="EMBL/GenBank/DDBJ databases">
        <title>Whole Genome based description of the genera Actinobaculum and Actinotignum reveals a complex phylogenetic relationship within the species included in the genus Actinotignum.</title>
        <authorList>
            <person name="Jensen C.S."/>
            <person name="Dargis R."/>
            <person name="Kemp M."/>
            <person name="Christensen J.J."/>
        </authorList>
    </citation>
    <scope>NUCLEOTIDE SEQUENCE</scope>
    <source>
        <strain evidence="9">SLA_B511</strain>
    </source>
</reference>
<dbReference type="PANTHER" id="PTHR43643">
    <property type="entry name" value="HISTIDINOL-PHOSPHATE AMINOTRANSFERASE 2"/>
    <property type="match status" value="1"/>
</dbReference>
<evidence type="ECO:0000256" key="4">
    <source>
        <dbReference type="ARBA" id="ARBA00022679"/>
    </source>
</evidence>
<proteinExistence type="inferred from homology"/>
<sequence>MSTRWFRPEISKLPAYVSGKRSEREDIIKLSSNEVPFGTIPEVAKAVAEKIQGINRYPDMANADIVATLAERENWPEDGIVVSNGSTALLEKILQAVTTPGGDVVYPWRSFEAYPIAILAAGGNPVPVPLREDGTQDLDAMLAKVTPETRCVMLCSPNNPTGTALGHAQTERFVEAIPESVPIIIDEAYIHFANPENVQDGLAIARKHPNVIVARTFSKVYGLAGLRIGYVLTSAEMATGIRAIATPFGVNLLAQAAGVAALEQREAVERVAQEIVHLRDELRAQAQQLGFEVPRSEANFLWFAKDARGNKLDGERFEEVCREEGILVRKLGDDGVRVTVAEKEGGLRLLAALRRLSAN</sequence>
<dbReference type="Gene3D" id="3.90.1150.10">
    <property type="entry name" value="Aspartate Aminotransferase, domain 1"/>
    <property type="match status" value="1"/>
</dbReference>
<comment type="similarity">
    <text evidence="6">Belongs to the class-II pyridoxal-phosphate-dependent aminotransferase family. Histidinol-phosphate aminotransferase subfamily.</text>
</comment>
<evidence type="ECO:0000256" key="3">
    <source>
        <dbReference type="ARBA" id="ARBA00022576"/>
    </source>
</evidence>
<comment type="pathway">
    <text evidence="6">Amino-acid biosynthesis; L-histidine biosynthesis; L-histidine from 5-phospho-alpha-D-ribose 1-diphosphate: step 7/9.</text>
</comment>
<dbReference type="InterPro" id="IPR015421">
    <property type="entry name" value="PyrdxlP-dep_Trfase_major"/>
</dbReference>
<dbReference type="InterPro" id="IPR015422">
    <property type="entry name" value="PyrdxlP-dep_Trfase_small"/>
</dbReference>
<comment type="cofactor">
    <cofactor evidence="1 6">
        <name>pyridoxal 5'-phosphate</name>
        <dbReference type="ChEBI" id="CHEBI:597326"/>
    </cofactor>
</comment>
<evidence type="ECO:0000256" key="2">
    <source>
        <dbReference type="ARBA" id="ARBA00011738"/>
    </source>
</evidence>
<dbReference type="GO" id="GO:0004400">
    <property type="term" value="F:histidinol-phosphate transaminase activity"/>
    <property type="evidence" value="ECO:0007669"/>
    <property type="project" value="UniProtKB-UniRule"/>
</dbReference>
<comment type="caution">
    <text evidence="9">The sequence shown here is derived from an EMBL/GenBank/DDBJ whole genome shotgun (WGS) entry which is preliminary data.</text>
</comment>
<organism evidence="9 10">
    <name type="scientific">Actinotignum urinale</name>
    <dbReference type="NCBI Taxonomy" id="190146"/>
    <lineage>
        <taxon>Bacteria</taxon>
        <taxon>Bacillati</taxon>
        <taxon>Actinomycetota</taxon>
        <taxon>Actinomycetes</taxon>
        <taxon>Actinomycetales</taxon>
        <taxon>Actinomycetaceae</taxon>
        <taxon>Actinotignum</taxon>
    </lineage>
</organism>
<dbReference type="Gene3D" id="3.40.640.10">
    <property type="entry name" value="Type I PLP-dependent aspartate aminotransferase-like (Major domain)"/>
    <property type="match status" value="1"/>
</dbReference>
<evidence type="ECO:0000256" key="7">
    <source>
        <dbReference type="SAM" id="Coils"/>
    </source>
</evidence>
<keyword evidence="3 6" id="KW-0032">Aminotransferase</keyword>
<dbReference type="InterPro" id="IPR050106">
    <property type="entry name" value="HistidinolP_aminotransfase"/>
</dbReference>
<dbReference type="SUPFAM" id="SSF53383">
    <property type="entry name" value="PLP-dependent transferases"/>
    <property type="match status" value="1"/>
</dbReference>
<gene>
    <name evidence="6" type="primary">hisC</name>
    <name evidence="9" type="ORF">R6G80_01735</name>
</gene>
<keyword evidence="6" id="KW-0028">Amino-acid biosynthesis</keyword>
<comment type="subunit">
    <text evidence="2 6">Homodimer.</text>
</comment>
<evidence type="ECO:0000256" key="1">
    <source>
        <dbReference type="ARBA" id="ARBA00001933"/>
    </source>
</evidence>
<protein>
    <recommendedName>
        <fullName evidence="6">Histidinol-phosphate aminotransferase</fullName>
        <ecNumber evidence="6">2.6.1.9</ecNumber>
    </recommendedName>
    <alternativeName>
        <fullName evidence="6">Imidazole acetol-phosphate transaminase</fullName>
    </alternativeName>
</protein>